<reference evidence="5 6" key="1">
    <citation type="journal article" date="2016" name="Nat. Commun.">
        <title>Thousands of microbial genomes shed light on interconnected biogeochemical processes in an aquifer system.</title>
        <authorList>
            <person name="Anantharaman K."/>
            <person name="Brown C.T."/>
            <person name="Hug L.A."/>
            <person name="Sharon I."/>
            <person name="Castelle C.J."/>
            <person name="Probst A.J."/>
            <person name="Thomas B.C."/>
            <person name="Singh A."/>
            <person name="Wilkins M.J."/>
            <person name="Karaoz U."/>
            <person name="Brodie E.L."/>
            <person name="Williams K.H."/>
            <person name="Hubbard S.S."/>
            <person name="Banfield J.F."/>
        </authorList>
    </citation>
    <scope>NUCLEOTIDE SEQUENCE [LARGE SCALE GENOMIC DNA]</scope>
</reference>
<dbReference type="SUPFAM" id="SSF53098">
    <property type="entry name" value="Ribonuclease H-like"/>
    <property type="match status" value="1"/>
</dbReference>
<dbReference type="STRING" id="1801743.A2824_01895"/>
<dbReference type="PANTHER" id="PTHR30231:SF4">
    <property type="entry name" value="PROTEIN NEN2"/>
    <property type="match status" value="1"/>
</dbReference>
<dbReference type="Pfam" id="PF00929">
    <property type="entry name" value="RNase_T"/>
    <property type="match status" value="1"/>
</dbReference>
<dbReference type="GO" id="GO:0008408">
    <property type="term" value="F:3'-5' exonuclease activity"/>
    <property type="evidence" value="ECO:0007669"/>
    <property type="project" value="TreeGrafter"/>
</dbReference>
<keyword evidence="3" id="KW-0269">Exonuclease</keyword>
<feature type="domain" description="Exonuclease" evidence="4">
    <location>
        <begin position="8"/>
        <end position="185"/>
    </location>
</feature>
<evidence type="ECO:0000259" key="4">
    <source>
        <dbReference type="SMART" id="SM00479"/>
    </source>
</evidence>
<dbReference type="NCBIfam" id="TIGR00573">
    <property type="entry name" value="dnaq"/>
    <property type="match status" value="1"/>
</dbReference>
<comment type="caution">
    <text evidence="5">The sequence shown here is derived from an EMBL/GenBank/DDBJ whole genome shotgun (WGS) entry which is preliminary data.</text>
</comment>
<evidence type="ECO:0000256" key="3">
    <source>
        <dbReference type="ARBA" id="ARBA00022839"/>
    </source>
</evidence>
<dbReference type="InterPro" id="IPR036397">
    <property type="entry name" value="RNaseH_sf"/>
</dbReference>
<dbReference type="GO" id="GO:0003887">
    <property type="term" value="F:DNA-directed DNA polymerase activity"/>
    <property type="evidence" value="ECO:0007669"/>
    <property type="project" value="InterPro"/>
</dbReference>
<keyword evidence="2" id="KW-0378">Hydrolase</keyword>
<accession>A0A1F6VHT0</accession>
<dbReference type="PANTHER" id="PTHR30231">
    <property type="entry name" value="DNA POLYMERASE III SUBUNIT EPSILON"/>
    <property type="match status" value="1"/>
</dbReference>
<gene>
    <name evidence="5" type="ORF">A2824_01895</name>
</gene>
<proteinExistence type="predicted"/>
<evidence type="ECO:0000313" key="5">
    <source>
        <dbReference type="EMBL" id="OGI69182.1"/>
    </source>
</evidence>
<dbReference type="GO" id="GO:0006260">
    <property type="term" value="P:DNA replication"/>
    <property type="evidence" value="ECO:0007669"/>
    <property type="project" value="InterPro"/>
</dbReference>
<dbReference type="FunFam" id="3.30.420.10:FF:000045">
    <property type="entry name" value="3'-5' exonuclease DinG"/>
    <property type="match status" value="1"/>
</dbReference>
<dbReference type="InterPro" id="IPR012337">
    <property type="entry name" value="RNaseH-like_sf"/>
</dbReference>
<name>A0A1F6VHT0_9BACT</name>
<evidence type="ECO:0000256" key="1">
    <source>
        <dbReference type="ARBA" id="ARBA00022722"/>
    </source>
</evidence>
<evidence type="ECO:0000313" key="6">
    <source>
        <dbReference type="Proteomes" id="UP000178059"/>
    </source>
</evidence>
<dbReference type="AlphaFoldDB" id="A0A1F6VHT0"/>
<dbReference type="CDD" id="cd06127">
    <property type="entry name" value="DEDDh"/>
    <property type="match status" value="1"/>
</dbReference>
<evidence type="ECO:0000256" key="2">
    <source>
        <dbReference type="ARBA" id="ARBA00022801"/>
    </source>
</evidence>
<dbReference type="EMBL" id="MFTT01000032">
    <property type="protein sequence ID" value="OGI69182.1"/>
    <property type="molecule type" value="Genomic_DNA"/>
</dbReference>
<protein>
    <recommendedName>
        <fullName evidence="4">Exonuclease domain-containing protein</fullName>
    </recommendedName>
</protein>
<dbReference type="InterPro" id="IPR006054">
    <property type="entry name" value="DnaQ"/>
</dbReference>
<dbReference type="Proteomes" id="UP000178059">
    <property type="component" value="Unassembled WGS sequence"/>
</dbReference>
<dbReference type="InterPro" id="IPR013520">
    <property type="entry name" value="Ribonucl_H"/>
</dbReference>
<dbReference type="Gene3D" id="3.30.420.10">
    <property type="entry name" value="Ribonuclease H-like superfamily/Ribonuclease H"/>
    <property type="match status" value="1"/>
</dbReference>
<dbReference type="SMART" id="SM00479">
    <property type="entry name" value="EXOIII"/>
    <property type="match status" value="1"/>
</dbReference>
<keyword evidence="1" id="KW-0540">Nuclease</keyword>
<dbReference type="GO" id="GO:0003677">
    <property type="term" value="F:DNA binding"/>
    <property type="evidence" value="ECO:0007669"/>
    <property type="project" value="InterPro"/>
</dbReference>
<organism evidence="5 6">
    <name type="scientific">Candidatus Nomurabacteria bacterium RIFCSPHIGHO2_01_FULL_42_16</name>
    <dbReference type="NCBI Taxonomy" id="1801743"/>
    <lineage>
        <taxon>Bacteria</taxon>
        <taxon>Candidatus Nomuraibacteriota</taxon>
    </lineage>
</organism>
<sequence length="185" mass="21188">MTQIKKQNLAFVDVETSGLDAEKHEVIQIGCVLVSQDWTGDKPKFEMIEELELKIKMERPEDAQPEALRINGYDPAAWLFAYNLPEAMKIFAEKTKDAIMVAHNVAFDYSFIDKAFRKAGVENKMHYHKLDTISIAFAKLHDVHDVDKFSLHYLCAHFGIENKKAHSALPDARATFEVYKKLMSL</sequence>